<dbReference type="SMART" id="SM00382">
    <property type="entry name" value="AAA"/>
    <property type="match status" value="1"/>
</dbReference>
<dbReference type="SUPFAM" id="SSF52540">
    <property type="entry name" value="P-loop containing nucleoside triphosphate hydrolases"/>
    <property type="match status" value="1"/>
</dbReference>
<keyword evidence="2 3" id="KW-0067">ATP-binding</keyword>
<dbReference type="InterPro" id="IPR017871">
    <property type="entry name" value="ABC_transporter-like_CS"/>
</dbReference>
<sequence>MISAHGLTKTIGQRTLWEELDVTVNSGEMMAVRGPSGSGKSTLLNCLGLLEPLTAGHVLIQGANTTSYNQRQQRIFRRDTLGYLFQNYALIENTSIHDNLTVAGGENRKLSRTEKHKVYEEALEHVGLTGRSRDLVYELSGGEQQRVALARLLVKKPVFILADEPTGALDDDNADMVISTLRYLAEKGASILIATHNDHVESRCDTSLVLESRALVP</sequence>
<dbReference type="PANTHER" id="PTHR42798">
    <property type="entry name" value="LIPOPROTEIN-RELEASING SYSTEM ATP-BINDING PROTEIN LOLD"/>
    <property type="match status" value="1"/>
</dbReference>
<dbReference type="InterPro" id="IPR027417">
    <property type="entry name" value="P-loop_NTPase"/>
</dbReference>
<dbReference type="GO" id="GO:0005524">
    <property type="term" value="F:ATP binding"/>
    <property type="evidence" value="ECO:0007669"/>
    <property type="project" value="UniProtKB-KW"/>
</dbReference>
<proteinExistence type="predicted"/>
<name>A0A2V3DPR7_9MICC</name>
<dbReference type="OrthoDB" id="9778572at2"/>
<dbReference type="PROSITE" id="PS50893">
    <property type="entry name" value="ABC_TRANSPORTER_2"/>
    <property type="match status" value="1"/>
</dbReference>
<dbReference type="Proteomes" id="UP000246303">
    <property type="component" value="Unassembled WGS sequence"/>
</dbReference>
<keyword evidence="1" id="KW-0547">Nucleotide-binding</keyword>
<evidence type="ECO:0000256" key="2">
    <source>
        <dbReference type="ARBA" id="ARBA00022840"/>
    </source>
</evidence>
<dbReference type="PROSITE" id="PS00211">
    <property type="entry name" value="ABC_TRANSPORTER_1"/>
    <property type="match status" value="1"/>
</dbReference>
<dbReference type="InterPro" id="IPR003439">
    <property type="entry name" value="ABC_transporter-like_ATP-bd"/>
</dbReference>
<gene>
    <name evidence="3" type="ORF">CVS29_13130</name>
</gene>
<organism evidence="3 4">
    <name type="scientific">Arthrobacter psychrochitiniphilus</name>
    <dbReference type="NCBI Taxonomy" id="291045"/>
    <lineage>
        <taxon>Bacteria</taxon>
        <taxon>Bacillati</taxon>
        <taxon>Actinomycetota</taxon>
        <taxon>Actinomycetes</taxon>
        <taxon>Micrococcales</taxon>
        <taxon>Micrococcaceae</taxon>
        <taxon>Arthrobacter</taxon>
    </lineage>
</organism>
<protein>
    <submittedName>
        <fullName evidence="3">Lipoprotein ABC transporter ATP-binding protein</fullName>
    </submittedName>
</protein>
<dbReference type="RefSeq" id="WP_110106786.1">
    <property type="nucleotide sequence ID" value="NZ_JACBZZ010000001.1"/>
</dbReference>
<dbReference type="AlphaFoldDB" id="A0A2V3DPR7"/>
<keyword evidence="4" id="KW-1185">Reference proteome</keyword>
<dbReference type="PANTHER" id="PTHR42798:SF4">
    <property type="entry name" value="ABC TRANSPORTER DOMAIN-CONTAINING PROTEIN"/>
    <property type="match status" value="1"/>
</dbReference>
<keyword evidence="3" id="KW-0449">Lipoprotein</keyword>
<comment type="caution">
    <text evidence="3">The sequence shown here is derived from an EMBL/GenBank/DDBJ whole genome shotgun (WGS) entry which is preliminary data.</text>
</comment>
<dbReference type="Pfam" id="PF00005">
    <property type="entry name" value="ABC_tran"/>
    <property type="match status" value="1"/>
</dbReference>
<evidence type="ECO:0000313" key="3">
    <source>
        <dbReference type="EMBL" id="PXA64757.1"/>
    </source>
</evidence>
<dbReference type="GO" id="GO:0016887">
    <property type="term" value="F:ATP hydrolysis activity"/>
    <property type="evidence" value="ECO:0007669"/>
    <property type="project" value="InterPro"/>
</dbReference>
<reference evidence="3 4" key="1">
    <citation type="submission" date="2018-05" db="EMBL/GenBank/DDBJ databases">
        <title>Genetic diversity of glacier-inhabiting Cryobacterium bacteria in China and description of Cryobacterium mengkeensis sp. nov. and Arthrobacter glacialis sp. nov.</title>
        <authorList>
            <person name="Liu Q."/>
            <person name="Xin Y.-H."/>
        </authorList>
    </citation>
    <scope>NUCLEOTIDE SEQUENCE [LARGE SCALE GENOMIC DNA]</scope>
    <source>
        <strain evidence="3 4">GP3</strain>
    </source>
</reference>
<dbReference type="Gene3D" id="3.40.50.300">
    <property type="entry name" value="P-loop containing nucleotide triphosphate hydrolases"/>
    <property type="match status" value="1"/>
</dbReference>
<evidence type="ECO:0000256" key="1">
    <source>
        <dbReference type="ARBA" id="ARBA00022741"/>
    </source>
</evidence>
<evidence type="ECO:0000313" key="4">
    <source>
        <dbReference type="Proteomes" id="UP000246303"/>
    </source>
</evidence>
<dbReference type="EMBL" id="QHLZ01000008">
    <property type="protein sequence ID" value="PXA64757.1"/>
    <property type="molecule type" value="Genomic_DNA"/>
</dbReference>
<accession>A0A2V3DPR7</accession>
<dbReference type="InterPro" id="IPR003593">
    <property type="entry name" value="AAA+_ATPase"/>
</dbReference>